<feature type="site" description="Lowers pKa of active site Tyr" evidence="13">
    <location>
        <position position="69"/>
    </location>
</feature>
<evidence type="ECO:0000256" key="13">
    <source>
        <dbReference type="PIRSR" id="PIRSR000097-3"/>
    </source>
</evidence>
<comment type="function">
    <text evidence="10">Catalyzes the NADPH-dependent reduction of 1,5-anhydro-D-fructose (AF) to 1,5-anhydro-D-glucitol.</text>
</comment>
<dbReference type="PANTHER" id="PTHR11732">
    <property type="entry name" value="ALDO/KETO REDUCTASE"/>
    <property type="match status" value="1"/>
</dbReference>
<dbReference type="GO" id="GO:0050571">
    <property type="term" value="F:1,5-anhydro-D-fructose reductase activity"/>
    <property type="evidence" value="ECO:0007669"/>
    <property type="project" value="UniProtKB-EC"/>
</dbReference>
<dbReference type="SUPFAM" id="SSF51430">
    <property type="entry name" value="NAD(P)-linked oxidoreductase"/>
    <property type="match status" value="1"/>
</dbReference>
<comment type="caution">
    <text evidence="15">The sequence shown here is derived from an EMBL/GenBank/DDBJ whole genome shotgun (WGS) entry which is preliminary data.</text>
</comment>
<evidence type="ECO:0000256" key="11">
    <source>
        <dbReference type="PIRSR" id="PIRSR000097-1"/>
    </source>
</evidence>
<keyword evidence="16" id="KW-1185">Reference proteome</keyword>
<evidence type="ECO:0000313" key="15">
    <source>
        <dbReference type="EMBL" id="KAK7794973.1"/>
    </source>
</evidence>
<keyword evidence="3" id="KW-0521">NADP</keyword>
<accession>A0AAW0GV65</accession>
<dbReference type="AlphaFoldDB" id="A0AAW0GV65"/>
<dbReference type="PRINTS" id="PR00069">
    <property type="entry name" value="ALDKETRDTASE"/>
</dbReference>
<evidence type="ECO:0000256" key="10">
    <source>
        <dbReference type="ARBA" id="ARBA00057346"/>
    </source>
</evidence>
<organism evidence="15 16">
    <name type="scientific">Myodes glareolus</name>
    <name type="common">Bank vole</name>
    <name type="synonym">Clethrionomys glareolus</name>
    <dbReference type="NCBI Taxonomy" id="447135"/>
    <lineage>
        <taxon>Eukaryota</taxon>
        <taxon>Metazoa</taxon>
        <taxon>Chordata</taxon>
        <taxon>Craniata</taxon>
        <taxon>Vertebrata</taxon>
        <taxon>Euteleostomi</taxon>
        <taxon>Mammalia</taxon>
        <taxon>Eutheria</taxon>
        <taxon>Euarchontoglires</taxon>
        <taxon>Glires</taxon>
        <taxon>Rodentia</taxon>
        <taxon>Myomorpha</taxon>
        <taxon>Muroidea</taxon>
        <taxon>Cricetidae</taxon>
        <taxon>Arvicolinae</taxon>
        <taxon>Myodes</taxon>
    </lineage>
</organism>
<evidence type="ECO:0000256" key="7">
    <source>
        <dbReference type="ARBA" id="ARBA00041996"/>
    </source>
</evidence>
<dbReference type="FunFam" id="3.20.20.100:FF:000030">
    <property type="entry name" value="Aldo-keto reductase family 1 member E2"/>
    <property type="match status" value="1"/>
</dbReference>
<evidence type="ECO:0000256" key="12">
    <source>
        <dbReference type="PIRSR" id="PIRSR000097-2"/>
    </source>
</evidence>
<dbReference type="InterPro" id="IPR018170">
    <property type="entry name" value="Aldo/ket_reductase_CS"/>
</dbReference>
<comment type="subunit">
    <text evidence="2">Monomer.</text>
</comment>
<evidence type="ECO:0000256" key="6">
    <source>
        <dbReference type="ARBA" id="ARBA00041155"/>
    </source>
</evidence>
<evidence type="ECO:0000256" key="5">
    <source>
        <dbReference type="ARBA" id="ARBA00039066"/>
    </source>
</evidence>
<comment type="similarity">
    <text evidence="1">Belongs to the aldo/keto reductase family.</text>
</comment>
<gene>
    <name evidence="15" type="ORF">U0070_002079</name>
</gene>
<feature type="active site" description="Proton donor" evidence="11">
    <location>
        <position position="40"/>
    </location>
</feature>
<evidence type="ECO:0000256" key="8">
    <source>
        <dbReference type="ARBA" id="ARBA00043095"/>
    </source>
</evidence>
<evidence type="ECO:0000259" key="14">
    <source>
        <dbReference type="Pfam" id="PF00248"/>
    </source>
</evidence>
<proteinExistence type="inferred from homology"/>
<evidence type="ECO:0000256" key="1">
    <source>
        <dbReference type="ARBA" id="ARBA00007905"/>
    </source>
</evidence>
<dbReference type="InterPro" id="IPR020471">
    <property type="entry name" value="AKR"/>
</dbReference>
<evidence type="ECO:0000256" key="9">
    <source>
        <dbReference type="ARBA" id="ARBA00052783"/>
    </source>
</evidence>
<dbReference type="PROSITE" id="PS00063">
    <property type="entry name" value="ALDOKETO_REDUCTASE_3"/>
    <property type="match status" value="1"/>
</dbReference>
<keyword evidence="4" id="KW-0560">Oxidoreductase</keyword>
<dbReference type="EMBL" id="JBBHLL010006579">
    <property type="protein sequence ID" value="KAK7794973.1"/>
    <property type="molecule type" value="Genomic_DNA"/>
</dbReference>
<dbReference type="InterPro" id="IPR023210">
    <property type="entry name" value="NADP_OxRdtase_dom"/>
</dbReference>
<name>A0AAW0GV65_MYOGA</name>
<evidence type="ECO:0000256" key="4">
    <source>
        <dbReference type="ARBA" id="ARBA00023002"/>
    </source>
</evidence>
<evidence type="ECO:0000256" key="2">
    <source>
        <dbReference type="ARBA" id="ARBA00011245"/>
    </source>
</evidence>
<comment type="catalytic activity">
    <reaction evidence="9">
        <text>1,5-anhydro-D-glucitol + NADP(+) = 1,5-anhydro-D-fructose + NADPH + H(+)</text>
        <dbReference type="Rhea" id="RHEA:20665"/>
        <dbReference type="ChEBI" id="CHEBI:15378"/>
        <dbReference type="ChEBI" id="CHEBI:16070"/>
        <dbReference type="ChEBI" id="CHEBI:16715"/>
        <dbReference type="ChEBI" id="CHEBI:57783"/>
        <dbReference type="ChEBI" id="CHEBI:58349"/>
        <dbReference type="EC" id="1.1.1.263"/>
    </reaction>
</comment>
<dbReference type="PIRSF" id="PIRSF000097">
    <property type="entry name" value="AKR"/>
    <property type="match status" value="1"/>
</dbReference>
<dbReference type="Proteomes" id="UP001488838">
    <property type="component" value="Unassembled WGS sequence"/>
</dbReference>
<evidence type="ECO:0000313" key="16">
    <source>
        <dbReference type="Proteomes" id="UP001488838"/>
    </source>
</evidence>
<dbReference type="PROSITE" id="PS00798">
    <property type="entry name" value="ALDOKETO_REDUCTASE_1"/>
    <property type="match status" value="1"/>
</dbReference>
<protein>
    <recommendedName>
        <fullName evidence="6">1,5-anhydro-D-fructose reductase</fullName>
        <ecNumber evidence="5">1.1.1.263</ecNumber>
    </recommendedName>
    <alternativeName>
        <fullName evidence="8">Aldo-keto reductase family 1 member C-like protein 2</fullName>
    </alternativeName>
    <alternativeName>
        <fullName evidence="7">Aldo-keto reductase family 1 member E2</fullName>
    </alternativeName>
</protein>
<dbReference type="Pfam" id="PF00248">
    <property type="entry name" value="Aldo_ket_red"/>
    <property type="match status" value="1"/>
</dbReference>
<reference evidence="15 16" key="1">
    <citation type="journal article" date="2023" name="bioRxiv">
        <title>Conserved and derived expression patterns and positive selection on dental genes reveal complex evolutionary context of ever-growing rodent molars.</title>
        <authorList>
            <person name="Calamari Z.T."/>
            <person name="Song A."/>
            <person name="Cohen E."/>
            <person name="Akter M."/>
            <person name="Roy R.D."/>
            <person name="Hallikas O."/>
            <person name="Christensen M.M."/>
            <person name="Li P."/>
            <person name="Marangoni P."/>
            <person name="Jernvall J."/>
            <person name="Klein O.D."/>
        </authorList>
    </citation>
    <scope>NUCLEOTIDE SEQUENCE [LARGE SCALE GENOMIC DNA]</scope>
    <source>
        <strain evidence="15">V071</strain>
    </source>
</reference>
<sequence length="283" mass="31944">MESIPIVGLGTWKASPGVVAEAVKVAIDFGYRHFDCAYFYHNESEIGMGINSKIKEGVVKREDLFVVSKLWCTYHEKSLVKTACLNTLKALNLDYLDLYLIHWPMGFKPREKDIPLDCNGMVIPSNTSFLDTWEAMEDLVIEGLVRKVGVSNFNHEQLETLLNKPGLRFKPVTNQIECHPYLAQKNLIDFCHKRNVSVTAYCPLGGSSKDGVDLLDDDVVQKIAKKHAKSPAQILIRFQIQRNVIVIPKSATPSRIRENIQVFDFELTEKDMKNSSALTRTSG</sequence>
<feature type="domain" description="NADP-dependent oxidoreductase" evidence="14">
    <location>
        <begin position="8"/>
        <end position="274"/>
    </location>
</feature>
<evidence type="ECO:0000256" key="3">
    <source>
        <dbReference type="ARBA" id="ARBA00022857"/>
    </source>
</evidence>
<feature type="binding site" evidence="12">
    <location>
        <position position="102"/>
    </location>
    <ligand>
        <name>substrate</name>
    </ligand>
</feature>
<dbReference type="Gene3D" id="3.20.20.100">
    <property type="entry name" value="NADP-dependent oxidoreductase domain"/>
    <property type="match status" value="1"/>
</dbReference>
<dbReference type="InterPro" id="IPR036812">
    <property type="entry name" value="NAD(P)_OxRdtase_dom_sf"/>
</dbReference>
<dbReference type="EC" id="1.1.1.263" evidence="5"/>